<evidence type="ECO:0000313" key="3">
    <source>
        <dbReference type="EMBL" id="ABT16702.1"/>
    </source>
</evidence>
<dbReference type="EMBL" id="EF101928">
    <property type="protein sequence ID" value="ABT16702.1"/>
    <property type="molecule type" value="Genomic_DNA"/>
</dbReference>
<dbReference type="Proteomes" id="UP000202420">
    <property type="component" value="Segment"/>
</dbReference>
<dbReference type="RefSeq" id="YP_001427049.1">
    <property type="nucleotide sequence ID" value="NC_008724.1"/>
</dbReference>
<dbReference type="Gene3D" id="1.25.40.20">
    <property type="entry name" value="Ankyrin repeat-containing domain"/>
    <property type="match status" value="2"/>
</dbReference>
<dbReference type="InterPro" id="IPR036770">
    <property type="entry name" value="Ankyrin_rpt-contain_sf"/>
</dbReference>
<dbReference type="GO" id="GO:0005886">
    <property type="term" value="C:plasma membrane"/>
    <property type="evidence" value="ECO:0007669"/>
    <property type="project" value="TreeGrafter"/>
</dbReference>
<evidence type="ECO:0000256" key="2">
    <source>
        <dbReference type="ARBA" id="ARBA00023043"/>
    </source>
</evidence>
<name>A7K9H8_9PHYC</name>
<dbReference type="InterPro" id="IPR002110">
    <property type="entry name" value="Ankyrin_rpt"/>
</dbReference>
<accession>A7K9H8</accession>
<evidence type="ECO:0000256" key="1">
    <source>
        <dbReference type="ARBA" id="ARBA00022737"/>
    </source>
</evidence>
<keyword evidence="2" id="KW-0040">ANK repeat</keyword>
<keyword evidence="1" id="KW-0677">Repeat</keyword>
<dbReference type="PANTHER" id="PTHR24186">
    <property type="entry name" value="PROTEIN PHOSPHATASE 1 REGULATORY SUBUNIT"/>
    <property type="match status" value="1"/>
</dbReference>
<dbReference type="SUPFAM" id="SSF48403">
    <property type="entry name" value="Ankyrin repeat"/>
    <property type="match status" value="1"/>
</dbReference>
<dbReference type="SMART" id="SM00248">
    <property type="entry name" value="ANK"/>
    <property type="match status" value="5"/>
</dbReference>
<dbReference type="KEGG" id="vg:5470387"/>
<evidence type="ECO:0000313" key="4">
    <source>
        <dbReference type="Proteomes" id="UP000202420"/>
    </source>
</evidence>
<dbReference type="OrthoDB" id="4726at10239"/>
<organism evidence="3 4">
    <name type="scientific">Chlorovirus heliozoae</name>
    <dbReference type="NCBI Taxonomy" id="322019"/>
    <lineage>
        <taxon>Viruses</taxon>
        <taxon>Varidnaviria</taxon>
        <taxon>Bamfordvirae</taxon>
        <taxon>Nucleocytoviricota</taxon>
        <taxon>Megaviricetes</taxon>
        <taxon>Algavirales</taxon>
        <taxon>Phycodnaviridae</taxon>
        <taxon>Chlorovirus</taxon>
    </lineage>
</organism>
<dbReference type="PANTHER" id="PTHR24186:SF38">
    <property type="entry name" value="ANKYRIN REPEAT FAMILY PROTEIN"/>
    <property type="match status" value="1"/>
</dbReference>
<dbReference type="GeneID" id="5470387"/>
<keyword evidence="4" id="KW-1185">Reference proteome</keyword>
<reference evidence="3 4" key="1">
    <citation type="submission" date="2006-09" db="EMBL/GenBank/DDBJ databases">
        <title>Sequence and annotation of the 288-kb ATCV-1 virus that infects an endosymbiotic Chlorella strain of the heliozoon Acanthocystis turfacea.</title>
        <authorList>
            <person name="Fitzgerald L.A."/>
            <person name="Graves M.V."/>
            <person name="Li X."/>
            <person name="Pfitzner A.J.P."/>
            <person name="Hartigan J."/>
            <person name="Van Etten J.L."/>
        </authorList>
    </citation>
    <scope>NUCLEOTIDE SEQUENCE [LARGE SCALE GENOMIC DNA]</scope>
    <source>
        <strain evidence="3 4">ATCV-1</strain>
    </source>
</reference>
<protein>
    <submittedName>
        <fullName evidence="3">Uncharacterized protein Z568R</fullName>
    </submittedName>
</protein>
<proteinExistence type="predicted"/>
<gene>
    <name evidence="3" type="primary">Z568R</name>
    <name evidence="3" type="ORF">ATCV1_Z568R</name>
</gene>
<sequence length="409" mass="45946">MQLQLQVSGQIALHMTTSRLIHVYFLFTRLRMKIIDIIKAGDPALFRTAVRQYTHTFNSYNILHETIARGNVELAKIALDECPDLIYGSDYPSQEGPLVYAIKSLDMDLIVLFDNYDAAFELPNYVGQLPIIAAIKTKCPDIISYVANKCPNALLSKDHKDRTPLHIAARYGCSADILSAVYTRAQDVPDSSGSYPLHIFGDLSCDDNYEYGRGGSVDYLISKNPDVLTKTNKSGNTPLHTMAAAPCRPGTTFFKDLVSALKPEALRTKNKSGMLPVHIASLFHHVPLVNEMLTACPDTLYETTPTSKTIFSFLEICHDIEKLEFVGCILSGDFEIKEKLWNFIPPNLKGLESLLFYMKDEHVSKALKFITSHGRYYLHRNLNVIHSSTKDMNIEPSIVKRIVLLSLRN</sequence>